<feature type="region of interest" description="Disordered" evidence="1">
    <location>
        <begin position="1"/>
        <end position="49"/>
    </location>
</feature>
<comment type="caution">
    <text evidence="2">The sequence shown here is derived from an EMBL/GenBank/DDBJ whole genome shotgun (WGS) entry which is preliminary data.</text>
</comment>
<feature type="compositionally biased region" description="Pro residues" evidence="1">
    <location>
        <begin position="168"/>
        <end position="181"/>
    </location>
</feature>
<accession>A0AAE0K7F0</accession>
<feature type="compositionally biased region" description="Basic and acidic residues" evidence="1">
    <location>
        <begin position="32"/>
        <end position="49"/>
    </location>
</feature>
<proteinExistence type="predicted"/>
<organism evidence="2 3">
    <name type="scientific">Lasiosphaeria ovina</name>
    <dbReference type="NCBI Taxonomy" id="92902"/>
    <lineage>
        <taxon>Eukaryota</taxon>
        <taxon>Fungi</taxon>
        <taxon>Dikarya</taxon>
        <taxon>Ascomycota</taxon>
        <taxon>Pezizomycotina</taxon>
        <taxon>Sordariomycetes</taxon>
        <taxon>Sordariomycetidae</taxon>
        <taxon>Sordariales</taxon>
        <taxon>Lasiosphaeriaceae</taxon>
        <taxon>Lasiosphaeria</taxon>
    </lineage>
</organism>
<evidence type="ECO:0000313" key="3">
    <source>
        <dbReference type="Proteomes" id="UP001287356"/>
    </source>
</evidence>
<name>A0AAE0K7F0_9PEZI</name>
<protein>
    <submittedName>
        <fullName evidence="2">Uncharacterized protein</fullName>
    </submittedName>
</protein>
<feature type="compositionally biased region" description="Basic residues" evidence="1">
    <location>
        <begin position="11"/>
        <end position="21"/>
    </location>
</feature>
<dbReference type="AlphaFoldDB" id="A0AAE0K7F0"/>
<feature type="region of interest" description="Disordered" evidence="1">
    <location>
        <begin position="89"/>
        <end position="125"/>
    </location>
</feature>
<keyword evidence="3" id="KW-1185">Reference proteome</keyword>
<reference evidence="2" key="1">
    <citation type="journal article" date="2023" name="Mol. Phylogenet. Evol.">
        <title>Genome-scale phylogeny and comparative genomics of the fungal order Sordariales.</title>
        <authorList>
            <person name="Hensen N."/>
            <person name="Bonometti L."/>
            <person name="Westerberg I."/>
            <person name="Brannstrom I.O."/>
            <person name="Guillou S."/>
            <person name="Cros-Aarteil S."/>
            <person name="Calhoun S."/>
            <person name="Haridas S."/>
            <person name="Kuo A."/>
            <person name="Mondo S."/>
            <person name="Pangilinan J."/>
            <person name="Riley R."/>
            <person name="LaButti K."/>
            <person name="Andreopoulos B."/>
            <person name="Lipzen A."/>
            <person name="Chen C."/>
            <person name="Yan M."/>
            <person name="Daum C."/>
            <person name="Ng V."/>
            <person name="Clum A."/>
            <person name="Steindorff A."/>
            <person name="Ohm R.A."/>
            <person name="Martin F."/>
            <person name="Silar P."/>
            <person name="Natvig D.O."/>
            <person name="Lalanne C."/>
            <person name="Gautier V."/>
            <person name="Ament-Velasquez S.L."/>
            <person name="Kruys A."/>
            <person name="Hutchinson M.I."/>
            <person name="Powell A.J."/>
            <person name="Barry K."/>
            <person name="Miller A.N."/>
            <person name="Grigoriev I.V."/>
            <person name="Debuchy R."/>
            <person name="Gladieux P."/>
            <person name="Hiltunen Thoren M."/>
            <person name="Johannesson H."/>
        </authorList>
    </citation>
    <scope>NUCLEOTIDE SEQUENCE</scope>
    <source>
        <strain evidence="2">CBS 958.72</strain>
    </source>
</reference>
<gene>
    <name evidence="2" type="ORF">B0T24DRAFT_322718</name>
</gene>
<dbReference type="EMBL" id="JAULSN010000005">
    <property type="protein sequence ID" value="KAK3371498.1"/>
    <property type="molecule type" value="Genomic_DNA"/>
</dbReference>
<feature type="compositionally biased region" description="Polar residues" evidence="1">
    <location>
        <begin position="93"/>
        <end position="110"/>
    </location>
</feature>
<evidence type="ECO:0000313" key="2">
    <source>
        <dbReference type="EMBL" id="KAK3371498.1"/>
    </source>
</evidence>
<reference evidence="2" key="2">
    <citation type="submission" date="2023-06" db="EMBL/GenBank/DDBJ databases">
        <authorList>
            <consortium name="Lawrence Berkeley National Laboratory"/>
            <person name="Haridas S."/>
            <person name="Hensen N."/>
            <person name="Bonometti L."/>
            <person name="Westerberg I."/>
            <person name="Brannstrom I.O."/>
            <person name="Guillou S."/>
            <person name="Cros-Aarteil S."/>
            <person name="Calhoun S."/>
            <person name="Kuo A."/>
            <person name="Mondo S."/>
            <person name="Pangilinan J."/>
            <person name="Riley R."/>
            <person name="Labutti K."/>
            <person name="Andreopoulos B."/>
            <person name="Lipzen A."/>
            <person name="Chen C."/>
            <person name="Yanf M."/>
            <person name="Daum C."/>
            <person name="Ng V."/>
            <person name="Clum A."/>
            <person name="Steindorff A."/>
            <person name="Ohm R."/>
            <person name="Martin F."/>
            <person name="Silar P."/>
            <person name="Natvig D."/>
            <person name="Lalanne C."/>
            <person name="Gautier V."/>
            <person name="Ament-Velasquez S.L."/>
            <person name="Kruys A."/>
            <person name="Hutchinson M.I."/>
            <person name="Powell A.J."/>
            <person name="Barry K."/>
            <person name="Miller A.N."/>
            <person name="Grigoriev I.V."/>
            <person name="Debuchy R."/>
            <person name="Gladieux P."/>
            <person name="Thoren M.H."/>
            <person name="Johannesson H."/>
        </authorList>
    </citation>
    <scope>NUCLEOTIDE SEQUENCE</scope>
    <source>
        <strain evidence="2">CBS 958.72</strain>
    </source>
</reference>
<evidence type="ECO:0000256" key="1">
    <source>
        <dbReference type="SAM" id="MobiDB-lite"/>
    </source>
</evidence>
<feature type="compositionally biased region" description="Polar residues" evidence="1">
    <location>
        <begin position="1"/>
        <end position="10"/>
    </location>
</feature>
<sequence length="209" mass="23393">MSPAGNGQVTRHTRPFPRRARSGPASLPNRRQMADRRRNARDPVETTPRHTTLDTTAFIVVHCPGSRGPRTPFVVGDLLSIMCEATRQIRQPAGSSRSSVRSQEIDNPSWSHPLHSTKKKSDTQVHLGRLSVRPSPHSPILWFAGTRSARPPISSKEKKTIKQKQNTPSPPPCAPSRPPSPQDIHQISAYLFEHTQKGMTESWRRNNTQ</sequence>
<feature type="region of interest" description="Disordered" evidence="1">
    <location>
        <begin position="142"/>
        <end position="185"/>
    </location>
</feature>
<dbReference type="Proteomes" id="UP001287356">
    <property type="component" value="Unassembled WGS sequence"/>
</dbReference>